<feature type="transmembrane region" description="Helical" evidence="8">
    <location>
        <begin position="191"/>
        <end position="211"/>
    </location>
</feature>
<sequence>MIEAAAARLRDLLRPNFGWITLVAAIALAAMGIMAQETVETLEPGISNSQKRNLVVALAAMVVMLIPHPRVIGWLAYPMFGLAIALLIFLLIPFVPESIVRPRNGTRGWIDLKVMDFQPSEMAKVTFVIALGWYLRYRESHRSFWGLVPPFLFMLVPVMLIIVQPDLGQSLAFGPALLVVLIAAGAKLRHLFSVVGMGVMVIAINVTLVLMTSGVPGEPDYAPWLKSYQKSRITSMIKLASGDYSEVQDESYQQHKAMTLAGAGGTQGYGGERSETFIEFYKLPEAHNDMIYAVVVNRWGMLGGFAMMGLYLLLIGSMLAVAAATKEPLGRLACVGFAGIFLAQAVINIGMTVGVLPITGITLPLVSYGGSSLLFSFIMVGLVMNFASRRATYMSRPSFEFDGRAGRRSG</sequence>
<accession>A0A7X0H988</accession>
<keyword evidence="10" id="KW-1185">Reference proteome</keyword>
<comment type="subcellular location">
    <subcellularLocation>
        <location evidence="1">Membrane</location>
        <topology evidence="1">Multi-pass membrane protein</topology>
    </subcellularLocation>
</comment>
<reference evidence="9 10" key="1">
    <citation type="submission" date="2020-08" db="EMBL/GenBank/DDBJ databases">
        <title>Genomic Encyclopedia of Type Strains, Phase IV (KMG-IV): sequencing the most valuable type-strain genomes for metagenomic binning, comparative biology and taxonomic classification.</title>
        <authorList>
            <person name="Goeker M."/>
        </authorList>
    </citation>
    <scope>NUCLEOTIDE SEQUENCE [LARGE SCALE GENOMIC DNA]</scope>
    <source>
        <strain evidence="9 10">DSM 103725</strain>
    </source>
</reference>
<evidence type="ECO:0000256" key="2">
    <source>
        <dbReference type="ARBA" id="ARBA00022692"/>
    </source>
</evidence>
<dbReference type="EMBL" id="JACHGY010000001">
    <property type="protein sequence ID" value="MBB6431437.1"/>
    <property type="molecule type" value="Genomic_DNA"/>
</dbReference>
<evidence type="ECO:0000256" key="5">
    <source>
        <dbReference type="ARBA" id="ARBA00023136"/>
    </source>
</evidence>
<dbReference type="InterPro" id="IPR001182">
    <property type="entry name" value="FtsW/RodA"/>
</dbReference>
<feature type="transmembrane region" description="Helical" evidence="8">
    <location>
        <begin position="77"/>
        <end position="95"/>
    </location>
</feature>
<feature type="transmembrane region" description="Helical" evidence="8">
    <location>
        <begin position="144"/>
        <end position="163"/>
    </location>
</feature>
<feature type="transmembrane region" description="Helical" evidence="8">
    <location>
        <begin position="365"/>
        <end position="387"/>
    </location>
</feature>
<dbReference type="Pfam" id="PF01098">
    <property type="entry name" value="FTSW_RODA_SPOVE"/>
    <property type="match status" value="1"/>
</dbReference>
<organism evidence="9 10">
    <name type="scientific">Algisphaera agarilytica</name>
    <dbReference type="NCBI Taxonomy" id="1385975"/>
    <lineage>
        <taxon>Bacteria</taxon>
        <taxon>Pseudomonadati</taxon>
        <taxon>Planctomycetota</taxon>
        <taxon>Phycisphaerae</taxon>
        <taxon>Phycisphaerales</taxon>
        <taxon>Phycisphaeraceae</taxon>
        <taxon>Algisphaera</taxon>
    </lineage>
</organism>
<dbReference type="PANTHER" id="PTHR30474">
    <property type="entry name" value="CELL CYCLE PROTEIN"/>
    <property type="match status" value="1"/>
</dbReference>
<keyword evidence="9" id="KW-0131">Cell cycle</keyword>
<dbReference type="GO" id="GO:0008360">
    <property type="term" value="P:regulation of cell shape"/>
    <property type="evidence" value="ECO:0007669"/>
    <property type="project" value="UniProtKB-KW"/>
</dbReference>
<keyword evidence="3" id="KW-0133">Cell shape</keyword>
<feature type="transmembrane region" description="Helical" evidence="8">
    <location>
        <begin position="334"/>
        <end position="359"/>
    </location>
</feature>
<comment type="caution">
    <text evidence="9">The sequence shown here is derived from an EMBL/GenBank/DDBJ whole genome shotgun (WGS) entry which is preliminary data.</text>
</comment>
<keyword evidence="4 8" id="KW-1133">Transmembrane helix</keyword>
<proteinExistence type="predicted"/>
<dbReference type="PANTHER" id="PTHR30474:SF14">
    <property type="entry name" value="CELL CYCLE PROTEIN"/>
    <property type="match status" value="1"/>
</dbReference>
<evidence type="ECO:0000256" key="1">
    <source>
        <dbReference type="ARBA" id="ARBA00004141"/>
    </source>
</evidence>
<feature type="transmembrane region" description="Helical" evidence="8">
    <location>
        <begin position="169"/>
        <end position="186"/>
    </location>
</feature>
<evidence type="ECO:0000256" key="7">
    <source>
        <dbReference type="ARBA" id="ARBA00033270"/>
    </source>
</evidence>
<keyword evidence="5 8" id="KW-0472">Membrane</keyword>
<gene>
    <name evidence="9" type="ORF">HNQ40_003243</name>
</gene>
<dbReference type="GO" id="GO:0005886">
    <property type="term" value="C:plasma membrane"/>
    <property type="evidence" value="ECO:0007669"/>
    <property type="project" value="TreeGrafter"/>
</dbReference>
<dbReference type="Proteomes" id="UP000541810">
    <property type="component" value="Unassembled WGS sequence"/>
</dbReference>
<protein>
    <recommendedName>
        <fullName evidence="7">Cell wall polymerase</fullName>
    </recommendedName>
    <alternativeName>
        <fullName evidence="6">Peptidoglycan polymerase</fullName>
    </alternativeName>
</protein>
<dbReference type="InterPro" id="IPR018365">
    <property type="entry name" value="Cell_cycle_FtsW-rel_CS"/>
</dbReference>
<evidence type="ECO:0000256" key="4">
    <source>
        <dbReference type="ARBA" id="ARBA00022989"/>
    </source>
</evidence>
<dbReference type="GO" id="GO:0015648">
    <property type="term" value="F:lipid-linked peptidoglycan transporter activity"/>
    <property type="evidence" value="ECO:0007669"/>
    <property type="project" value="TreeGrafter"/>
</dbReference>
<dbReference type="GO" id="GO:0032153">
    <property type="term" value="C:cell division site"/>
    <property type="evidence" value="ECO:0007669"/>
    <property type="project" value="TreeGrafter"/>
</dbReference>
<evidence type="ECO:0000256" key="3">
    <source>
        <dbReference type="ARBA" id="ARBA00022960"/>
    </source>
</evidence>
<keyword evidence="9" id="KW-0132">Cell division</keyword>
<dbReference type="PROSITE" id="PS00428">
    <property type="entry name" value="FTSW_RODA_SPOVE"/>
    <property type="match status" value="1"/>
</dbReference>
<dbReference type="GO" id="GO:0051301">
    <property type="term" value="P:cell division"/>
    <property type="evidence" value="ECO:0007669"/>
    <property type="project" value="UniProtKB-KW"/>
</dbReference>
<evidence type="ECO:0000256" key="6">
    <source>
        <dbReference type="ARBA" id="ARBA00032370"/>
    </source>
</evidence>
<evidence type="ECO:0000313" key="9">
    <source>
        <dbReference type="EMBL" id="MBB6431437.1"/>
    </source>
</evidence>
<dbReference type="RefSeq" id="WP_184678903.1">
    <property type="nucleotide sequence ID" value="NZ_JACHGY010000001.1"/>
</dbReference>
<evidence type="ECO:0000256" key="8">
    <source>
        <dbReference type="SAM" id="Phobius"/>
    </source>
</evidence>
<evidence type="ECO:0000313" key="10">
    <source>
        <dbReference type="Proteomes" id="UP000541810"/>
    </source>
</evidence>
<feature type="transmembrane region" description="Helical" evidence="8">
    <location>
        <begin position="299"/>
        <end position="322"/>
    </location>
</feature>
<name>A0A7X0H988_9BACT</name>
<feature type="transmembrane region" description="Helical" evidence="8">
    <location>
        <begin position="17"/>
        <end position="34"/>
    </location>
</feature>
<keyword evidence="2 8" id="KW-0812">Transmembrane</keyword>
<dbReference type="AlphaFoldDB" id="A0A7X0H988"/>